<keyword evidence="2" id="KW-1185">Reference proteome</keyword>
<dbReference type="AlphaFoldDB" id="A0A2N5X0Y4"/>
<proteinExistence type="predicted"/>
<organism evidence="1 2">
    <name type="scientific">Pseudohalioglobus lutimaris</name>
    <dbReference type="NCBI Taxonomy" id="1737061"/>
    <lineage>
        <taxon>Bacteria</taxon>
        <taxon>Pseudomonadati</taxon>
        <taxon>Pseudomonadota</taxon>
        <taxon>Gammaproteobacteria</taxon>
        <taxon>Cellvibrionales</taxon>
        <taxon>Halieaceae</taxon>
        <taxon>Pseudohalioglobus</taxon>
    </lineage>
</organism>
<dbReference type="Proteomes" id="UP000235005">
    <property type="component" value="Unassembled WGS sequence"/>
</dbReference>
<name>A0A2N5X0Y4_9GAMM</name>
<comment type="caution">
    <text evidence="1">The sequence shown here is derived from an EMBL/GenBank/DDBJ whole genome shotgun (WGS) entry which is preliminary data.</text>
</comment>
<reference evidence="1 2" key="1">
    <citation type="submission" date="2018-01" db="EMBL/GenBank/DDBJ databases">
        <title>The draft genome sequence of Halioglobus lutimaris HF004.</title>
        <authorList>
            <person name="Du Z.-J."/>
            <person name="Shi M.-J."/>
        </authorList>
    </citation>
    <scope>NUCLEOTIDE SEQUENCE [LARGE SCALE GENOMIC DNA]</scope>
    <source>
        <strain evidence="1 2">HF004</strain>
    </source>
</reference>
<dbReference type="RefSeq" id="WP_101518331.1">
    <property type="nucleotide sequence ID" value="NZ_PKUS01000018.1"/>
</dbReference>
<accession>A0A2N5X0Y4</accession>
<evidence type="ECO:0000313" key="2">
    <source>
        <dbReference type="Proteomes" id="UP000235005"/>
    </source>
</evidence>
<gene>
    <name evidence="1" type="ORF">C0039_13285</name>
</gene>
<evidence type="ECO:0000313" key="1">
    <source>
        <dbReference type="EMBL" id="PLW68163.1"/>
    </source>
</evidence>
<dbReference type="EMBL" id="PKUS01000018">
    <property type="protein sequence ID" value="PLW68163.1"/>
    <property type="molecule type" value="Genomic_DNA"/>
</dbReference>
<sequence length="337" mass="37990">MKQERKRRRIVYKRAVLTNNHATVQQLLTQALAQGEGVCAGGRQEPLGENTGVFRLINRHTPGNGMIFGQFMQFEAGRAQQLITIEDDAEFYSMKELSPSEMKTEEELAAAEDQRKEFVESIMYFGIKDNHVVLMTSAALRPGDFESHLGWLLGYKTEVMDANSALILQDKPSQEVIDKVMRGDVKCVKVGSDIRTMAMVKEEQGEQIQTQYVPTGRGSSILSAIIGDNWVEQLNLDDTLDDANLTVDLQIKYRRKTSKNGQKVLDDVATSLRNMEDGDFKIEMKDGGEFLSGDDLRLSKHINVNTINGSIIESDLYHEMYVWLFNKIQVGDVEAQD</sequence>
<protein>
    <submittedName>
        <fullName evidence="1">Uncharacterized protein</fullName>
    </submittedName>
</protein>
<dbReference type="OrthoDB" id="6630675at2"/>